<protein>
    <submittedName>
        <fullName evidence="2">Uncharacterized protein</fullName>
    </submittedName>
</protein>
<organism evidence="2 3">
    <name type="scientific">Punica granatum</name>
    <name type="common">Pomegranate</name>
    <dbReference type="NCBI Taxonomy" id="22663"/>
    <lineage>
        <taxon>Eukaryota</taxon>
        <taxon>Viridiplantae</taxon>
        <taxon>Streptophyta</taxon>
        <taxon>Embryophyta</taxon>
        <taxon>Tracheophyta</taxon>
        <taxon>Spermatophyta</taxon>
        <taxon>Magnoliopsida</taxon>
        <taxon>eudicotyledons</taxon>
        <taxon>Gunneridae</taxon>
        <taxon>Pentapetalae</taxon>
        <taxon>rosids</taxon>
        <taxon>malvids</taxon>
        <taxon>Myrtales</taxon>
        <taxon>Lythraceae</taxon>
        <taxon>Punica</taxon>
    </lineage>
</organism>
<reference evidence="2 3" key="1">
    <citation type="submission" date="2017-11" db="EMBL/GenBank/DDBJ databases">
        <title>De-novo sequencing of pomegranate (Punica granatum L.) genome.</title>
        <authorList>
            <person name="Akparov Z."/>
            <person name="Amiraslanov A."/>
            <person name="Hajiyeva S."/>
            <person name="Abbasov M."/>
            <person name="Kaur K."/>
            <person name="Hamwieh A."/>
            <person name="Solovyev V."/>
            <person name="Salamov A."/>
            <person name="Braich B."/>
            <person name="Kosarev P."/>
            <person name="Mahmoud A."/>
            <person name="Hajiyev E."/>
            <person name="Babayeva S."/>
            <person name="Izzatullayeva V."/>
            <person name="Mammadov A."/>
            <person name="Mammadov A."/>
            <person name="Sharifova S."/>
            <person name="Ojaghi J."/>
            <person name="Eynullazada K."/>
            <person name="Bayramov B."/>
            <person name="Abdulazimova A."/>
            <person name="Shahmuradov I."/>
        </authorList>
    </citation>
    <scope>NUCLEOTIDE SEQUENCE [LARGE SCALE GENOMIC DNA]</scope>
    <source>
        <strain evidence="3">cv. AG2017</strain>
        <tissue evidence="2">Leaf</tissue>
    </source>
</reference>
<feature type="compositionally biased region" description="Basic and acidic residues" evidence="1">
    <location>
        <begin position="134"/>
        <end position="163"/>
    </location>
</feature>
<comment type="caution">
    <text evidence="2">The sequence shown here is derived from an EMBL/GenBank/DDBJ whole genome shotgun (WGS) entry which is preliminary data.</text>
</comment>
<evidence type="ECO:0000256" key="1">
    <source>
        <dbReference type="SAM" id="MobiDB-lite"/>
    </source>
</evidence>
<feature type="region of interest" description="Disordered" evidence="1">
    <location>
        <begin position="61"/>
        <end position="163"/>
    </location>
</feature>
<dbReference type="EMBL" id="PGOL01000058">
    <property type="protein sequence ID" value="PKI78197.1"/>
    <property type="molecule type" value="Genomic_DNA"/>
</dbReference>
<keyword evidence="3" id="KW-1185">Reference proteome</keyword>
<accession>A0A2I0LBZ5</accession>
<evidence type="ECO:0000313" key="2">
    <source>
        <dbReference type="EMBL" id="PKI78197.1"/>
    </source>
</evidence>
<proteinExistence type="predicted"/>
<gene>
    <name evidence="2" type="ORF">CRG98_001368</name>
</gene>
<evidence type="ECO:0000313" key="3">
    <source>
        <dbReference type="Proteomes" id="UP000233551"/>
    </source>
</evidence>
<dbReference type="AlphaFoldDB" id="A0A2I0LBZ5"/>
<sequence length="163" mass="18824">MLSNSGFNTSFELTLERSTRGSSVAREQSSLWAVKLVAATKWRRSTESLLGWVLAAHGEARRVGGSPRLRDAGCSSKRKGSERWWSSVREPRKEQQSSWRQRKGRNRRIAAVAEAEGRRCRGGCNGRPRKGKKERMEKKGRERQVSWAQGKREREIERREERE</sequence>
<dbReference type="Proteomes" id="UP000233551">
    <property type="component" value="Unassembled WGS sequence"/>
</dbReference>
<name>A0A2I0LBZ5_PUNGR</name>